<reference evidence="7 8" key="1">
    <citation type="submission" date="2017-04" db="EMBL/GenBank/DDBJ databases">
        <title>Comparative genome analysis of Subtercola boreus.</title>
        <authorList>
            <person name="Cho Y.-J."/>
            <person name="Cho A."/>
            <person name="Kim O.-S."/>
            <person name="Lee J.-I."/>
        </authorList>
    </citation>
    <scope>NUCLEOTIDE SEQUENCE [LARGE SCALE GENOMIC DNA]</scope>
    <source>
        <strain evidence="7 8">P27479</strain>
    </source>
</reference>
<accession>A0A3E0W1Q2</accession>
<dbReference type="Pfam" id="PF18085">
    <property type="entry name" value="Mak_N_cap"/>
    <property type="match status" value="1"/>
</dbReference>
<evidence type="ECO:0000313" key="8">
    <source>
        <dbReference type="Proteomes" id="UP000256541"/>
    </source>
</evidence>
<evidence type="ECO:0000259" key="6">
    <source>
        <dbReference type="Pfam" id="PF18085"/>
    </source>
</evidence>
<feature type="region of interest" description="Disordered" evidence="5">
    <location>
        <begin position="186"/>
        <end position="215"/>
    </location>
</feature>
<gene>
    <name evidence="7" type="ORF">B7R22_04280</name>
</gene>
<dbReference type="EMBL" id="NBXB01000013">
    <property type="protein sequence ID" value="RFA16086.1"/>
    <property type="molecule type" value="Genomic_DNA"/>
</dbReference>
<protein>
    <recommendedName>
        <fullName evidence="6">Maltokinase N-terminal cap domain-containing protein</fullName>
    </recommendedName>
</protein>
<keyword evidence="3" id="KW-0418">Kinase</keyword>
<keyword evidence="1" id="KW-0808">Transferase</keyword>
<comment type="caution">
    <text evidence="7">The sequence shown here is derived from an EMBL/GenBank/DDBJ whole genome shotgun (WGS) entry which is preliminary data.</text>
</comment>
<evidence type="ECO:0000313" key="7">
    <source>
        <dbReference type="EMBL" id="RFA16086.1"/>
    </source>
</evidence>
<dbReference type="Proteomes" id="UP000256541">
    <property type="component" value="Unassembled WGS sequence"/>
</dbReference>
<evidence type="ECO:0000256" key="2">
    <source>
        <dbReference type="ARBA" id="ARBA00022741"/>
    </source>
</evidence>
<dbReference type="AlphaFoldDB" id="A0A3E0W1Q2"/>
<name>A0A3E0W1Q2_9MICO</name>
<feature type="domain" description="Maltokinase N-terminal cap" evidence="6">
    <location>
        <begin position="20"/>
        <end position="116"/>
    </location>
</feature>
<dbReference type="GO" id="GO:0016301">
    <property type="term" value="F:kinase activity"/>
    <property type="evidence" value="ECO:0007669"/>
    <property type="project" value="UniProtKB-KW"/>
</dbReference>
<sequence>MALLYKAVLTPSKLELLQGWVPGQPWFSAADEPSRGTDASSGALAQVGSFRFDDPAGEVGIETMLLRAEEGETAGPVLQVPVTYRAAPLDGADASLIGRVEHSVLGTRWVYDACGDPVYAAVLATVILNGGSHVEQHWVVDGEEVAKPLDTLVEGTGGRAVLGSGGAGPGGGAGADVGAMDGGAVDGGAVDGGDADGGGGAGAHSGGGADADPRPESTVIVAVETGTESTLIRTGDLVIEVLRRVTGEGALSAAEAASAARADSAAAIAGTSAMLLGRWPGEPEPRLLASATAAASGA</sequence>
<keyword evidence="4" id="KW-0067">ATP-binding</keyword>
<evidence type="ECO:0000256" key="1">
    <source>
        <dbReference type="ARBA" id="ARBA00022679"/>
    </source>
</evidence>
<dbReference type="OrthoDB" id="3787729at2"/>
<feature type="compositionally biased region" description="Gly residues" evidence="5">
    <location>
        <begin position="186"/>
        <end position="209"/>
    </location>
</feature>
<organism evidence="7 8">
    <name type="scientific">Subtercola boreus</name>
    <dbReference type="NCBI Taxonomy" id="120213"/>
    <lineage>
        <taxon>Bacteria</taxon>
        <taxon>Bacillati</taxon>
        <taxon>Actinomycetota</taxon>
        <taxon>Actinomycetes</taxon>
        <taxon>Micrococcales</taxon>
        <taxon>Microbacteriaceae</taxon>
        <taxon>Subtercola</taxon>
    </lineage>
</organism>
<evidence type="ECO:0000256" key="3">
    <source>
        <dbReference type="ARBA" id="ARBA00022777"/>
    </source>
</evidence>
<keyword evidence="2" id="KW-0547">Nucleotide-binding</keyword>
<dbReference type="RefSeq" id="WP_116410579.1">
    <property type="nucleotide sequence ID" value="NZ_NBXB01000013.1"/>
</dbReference>
<dbReference type="GO" id="GO:0005524">
    <property type="term" value="F:ATP binding"/>
    <property type="evidence" value="ECO:0007669"/>
    <property type="project" value="UniProtKB-KW"/>
</dbReference>
<proteinExistence type="predicted"/>
<evidence type="ECO:0000256" key="5">
    <source>
        <dbReference type="SAM" id="MobiDB-lite"/>
    </source>
</evidence>
<dbReference type="InterPro" id="IPR040999">
    <property type="entry name" value="Mak_N_cap"/>
</dbReference>
<evidence type="ECO:0000256" key="4">
    <source>
        <dbReference type="ARBA" id="ARBA00022840"/>
    </source>
</evidence>